<reference evidence="3" key="1">
    <citation type="journal article" date="2019" name="Int. J. Syst. Evol. Microbiol.">
        <title>The Global Catalogue of Microorganisms (GCM) 10K type strain sequencing project: providing services to taxonomists for standard genome sequencing and annotation.</title>
        <authorList>
            <consortium name="The Broad Institute Genomics Platform"/>
            <consortium name="The Broad Institute Genome Sequencing Center for Infectious Disease"/>
            <person name="Wu L."/>
            <person name="Ma J."/>
        </authorList>
    </citation>
    <scope>NUCLEOTIDE SEQUENCE [LARGE SCALE GENOMIC DNA]</scope>
    <source>
        <strain evidence="3">JCM 16923</strain>
    </source>
</reference>
<dbReference type="InterPro" id="IPR032710">
    <property type="entry name" value="NTF2-like_dom_sf"/>
</dbReference>
<proteinExistence type="predicted"/>
<protein>
    <recommendedName>
        <fullName evidence="1">SnoaL-like domain-containing protein</fullName>
    </recommendedName>
</protein>
<evidence type="ECO:0000313" key="2">
    <source>
        <dbReference type="EMBL" id="GAA3952269.1"/>
    </source>
</evidence>
<evidence type="ECO:0000259" key="1">
    <source>
        <dbReference type="Pfam" id="PF13577"/>
    </source>
</evidence>
<keyword evidence="3" id="KW-1185">Reference proteome</keyword>
<feature type="domain" description="SnoaL-like" evidence="1">
    <location>
        <begin position="18"/>
        <end position="128"/>
    </location>
</feature>
<dbReference type="SUPFAM" id="SSF54427">
    <property type="entry name" value="NTF2-like"/>
    <property type="match status" value="1"/>
</dbReference>
<sequence>MADPEDLEELMLHRAGERLLIEYQELVDARDIDGLAGIIDPDVELTRHDGTVYGAQAFLDLYRRFAAEDITVAHHMATNIQVSRRDDGSAVVHSKFLALTTHGTGEARQIWGRYTDRIARRDGRWRLLSKRIDVSSMAVLDPQMLAPGGIDTFGAIPR</sequence>
<name>A0ABP7NRI7_9ACTN</name>
<gene>
    <name evidence="2" type="ORF">GCM10022231_07780</name>
</gene>
<dbReference type="RefSeq" id="WP_344780806.1">
    <property type="nucleotide sequence ID" value="NZ_BAAAZW010000002.1"/>
</dbReference>
<organism evidence="2 3">
    <name type="scientific">Gordonia caeni</name>
    <dbReference type="NCBI Taxonomy" id="1007097"/>
    <lineage>
        <taxon>Bacteria</taxon>
        <taxon>Bacillati</taxon>
        <taxon>Actinomycetota</taxon>
        <taxon>Actinomycetes</taxon>
        <taxon>Mycobacteriales</taxon>
        <taxon>Gordoniaceae</taxon>
        <taxon>Gordonia</taxon>
    </lineage>
</organism>
<dbReference type="EMBL" id="BAAAZW010000002">
    <property type="protein sequence ID" value="GAA3952269.1"/>
    <property type="molecule type" value="Genomic_DNA"/>
</dbReference>
<dbReference type="Proteomes" id="UP001418444">
    <property type="component" value="Unassembled WGS sequence"/>
</dbReference>
<dbReference type="Pfam" id="PF13577">
    <property type="entry name" value="SnoaL_4"/>
    <property type="match status" value="1"/>
</dbReference>
<dbReference type="InterPro" id="IPR037401">
    <property type="entry name" value="SnoaL-like"/>
</dbReference>
<dbReference type="CDD" id="cd00531">
    <property type="entry name" value="NTF2_like"/>
    <property type="match status" value="1"/>
</dbReference>
<comment type="caution">
    <text evidence="2">The sequence shown here is derived from an EMBL/GenBank/DDBJ whole genome shotgun (WGS) entry which is preliminary data.</text>
</comment>
<accession>A0ABP7NRI7</accession>
<evidence type="ECO:0000313" key="3">
    <source>
        <dbReference type="Proteomes" id="UP001418444"/>
    </source>
</evidence>
<dbReference type="Gene3D" id="3.10.450.50">
    <property type="match status" value="1"/>
</dbReference>